<feature type="domain" description="VOC" evidence="2">
    <location>
        <begin position="4"/>
        <end position="138"/>
    </location>
</feature>
<evidence type="ECO:0000259" key="2">
    <source>
        <dbReference type="PROSITE" id="PS51819"/>
    </source>
</evidence>
<dbReference type="InterPro" id="IPR037523">
    <property type="entry name" value="VOC_core"/>
</dbReference>
<proteinExistence type="predicted"/>
<name>A0A7W9GRM2_9ACTN</name>
<dbReference type="GO" id="GO:0051213">
    <property type="term" value="F:dioxygenase activity"/>
    <property type="evidence" value="ECO:0007669"/>
    <property type="project" value="UniProtKB-KW"/>
</dbReference>
<dbReference type="AlphaFoldDB" id="A0A7W9GRM2"/>
<organism evidence="3 4">
    <name type="scientific">Jiangella mangrovi</name>
    <dbReference type="NCBI Taxonomy" id="1524084"/>
    <lineage>
        <taxon>Bacteria</taxon>
        <taxon>Bacillati</taxon>
        <taxon>Actinomycetota</taxon>
        <taxon>Actinomycetes</taxon>
        <taxon>Jiangellales</taxon>
        <taxon>Jiangellaceae</taxon>
        <taxon>Jiangella</taxon>
    </lineage>
</organism>
<keyword evidence="3" id="KW-0456">Lyase</keyword>
<comment type="caution">
    <text evidence="3">The sequence shown here is derived from an EMBL/GenBank/DDBJ whole genome shotgun (WGS) entry which is preliminary data.</text>
</comment>
<evidence type="ECO:0000256" key="1">
    <source>
        <dbReference type="SAM" id="MobiDB-lite"/>
    </source>
</evidence>
<dbReference type="Pfam" id="PF00903">
    <property type="entry name" value="Glyoxalase"/>
    <property type="match status" value="1"/>
</dbReference>
<reference evidence="3 4" key="1">
    <citation type="submission" date="2020-08" db="EMBL/GenBank/DDBJ databases">
        <title>Sequencing the genomes of 1000 actinobacteria strains.</title>
        <authorList>
            <person name="Klenk H.-P."/>
        </authorList>
    </citation>
    <scope>NUCLEOTIDE SEQUENCE [LARGE SCALE GENOMIC DNA]</scope>
    <source>
        <strain evidence="3 4">DSM 102122</strain>
    </source>
</reference>
<dbReference type="Gene3D" id="3.10.180.10">
    <property type="entry name" value="2,3-Dihydroxybiphenyl 1,2-Dioxygenase, domain 1"/>
    <property type="match status" value="1"/>
</dbReference>
<dbReference type="RefSeq" id="WP_184823277.1">
    <property type="nucleotide sequence ID" value="NZ_JACHMM010000001.1"/>
</dbReference>
<dbReference type="SUPFAM" id="SSF54593">
    <property type="entry name" value="Glyoxalase/Bleomycin resistance protein/Dihydroxybiphenyl dioxygenase"/>
    <property type="match status" value="1"/>
</dbReference>
<sequence>MQYRIEVITLAVADADAALTFYRDVLGFDLDVDWSPSPGFRVVQLTPPGSPASIQFGVGLTDAATGSARENYLVVTDVETAHVELTRRGATPGPVEHKADRANWAGRYRPGTDPDRTDYASSFTLTDPDGNTWRVQERGHRTVTHAPADESAR</sequence>
<accession>A0A7W9GRM2</accession>
<keyword evidence="4" id="KW-1185">Reference proteome</keyword>
<keyword evidence="3" id="KW-0223">Dioxygenase</keyword>
<protein>
    <submittedName>
        <fullName evidence="3">Catechol 2,3-dioxygenase-like lactoylglutathione lyase family enzyme</fullName>
    </submittedName>
</protein>
<keyword evidence="3" id="KW-0560">Oxidoreductase</keyword>
<dbReference type="Proteomes" id="UP000542813">
    <property type="component" value="Unassembled WGS sequence"/>
</dbReference>
<dbReference type="InterPro" id="IPR029068">
    <property type="entry name" value="Glyas_Bleomycin-R_OHBP_Dase"/>
</dbReference>
<feature type="region of interest" description="Disordered" evidence="1">
    <location>
        <begin position="105"/>
        <end position="133"/>
    </location>
</feature>
<dbReference type="GO" id="GO:0016829">
    <property type="term" value="F:lyase activity"/>
    <property type="evidence" value="ECO:0007669"/>
    <property type="project" value="UniProtKB-KW"/>
</dbReference>
<dbReference type="EMBL" id="JACHMM010000001">
    <property type="protein sequence ID" value="MBB5788543.1"/>
    <property type="molecule type" value="Genomic_DNA"/>
</dbReference>
<gene>
    <name evidence="3" type="ORF">HD601_003118</name>
</gene>
<dbReference type="InterPro" id="IPR004360">
    <property type="entry name" value="Glyas_Fos-R_dOase_dom"/>
</dbReference>
<evidence type="ECO:0000313" key="4">
    <source>
        <dbReference type="Proteomes" id="UP000542813"/>
    </source>
</evidence>
<evidence type="ECO:0000313" key="3">
    <source>
        <dbReference type="EMBL" id="MBB5788543.1"/>
    </source>
</evidence>
<dbReference type="PROSITE" id="PS51819">
    <property type="entry name" value="VOC"/>
    <property type="match status" value="1"/>
</dbReference>